<sequence>MFLVSNNPSSGTLFTALHEENNTNKVITAIFVQADFKSDFGFLVIQKYIISHGKQKPNKANNEFTAKKVPKST</sequence>
<proteinExistence type="predicted"/>
<comment type="caution">
    <text evidence="1">The sequence shown here is derived from an EMBL/GenBank/DDBJ whole genome shotgun (WGS) entry which is preliminary data.</text>
</comment>
<organism evidence="1 2">
    <name type="scientific">Imtechella halotolerans K1</name>
    <dbReference type="NCBI Taxonomy" id="946077"/>
    <lineage>
        <taxon>Bacteria</taxon>
        <taxon>Pseudomonadati</taxon>
        <taxon>Bacteroidota</taxon>
        <taxon>Flavobacteriia</taxon>
        <taxon>Flavobacteriales</taxon>
        <taxon>Flavobacteriaceae</taxon>
        <taxon>Imtechella</taxon>
    </lineage>
</organism>
<gene>
    <name evidence="1" type="ORF">W5A_06163</name>
</gene>
<dbReference type="EMBL" id="AJJU01000004">
    <property type="protein sequence ID" value="EID75776.1"/>
    <property type="molecule type" value="Genomic_DNA"/>
</dbReference>
<dbReference type="AlphaFoldDB" id="I0WHB0"/>
<evidence type="ECO:0000313" key="1">
    <source>
        <dbReference type="EMBL" id="EID75776.1"/>
    </source>
</evidence>
<keyword evidence="2" id="KW-1185">Reference proteome</keyword>
<protein>
    <submittedName>
        <fullName evidence="1">Uncharacterized protein</fullName>
    </submittedName>
</protein>
<name>I0WHB0_9FLAO</name>
<accession>I0WHB0</accession>
<dbReference type="Proteomes" id="UP000005938">
    <property type="component" value="Unassembled WGS sequence"/>
</dbReference>
<evidence type="ECO:0000313" key="2">
    <source>
        <dbReference type="Proteomes" id="UP000005938"/>
    </source>
</evidence>
<reference evidence="1 2" key="1">
    <citation type="journal article" date="2012" name="J. Bacteriol.">
        <title>Genome Sequence of the Halotolerant Bacterium Imtechella halotolerans K1T.</title>
        <authorList>
            <person name="Kumar S."/>
            <person name="Vikram S."/>
            <person name="Subramanian S."/>
            <person name="Raghava G.P."/>
            <person name="Pinnaka A.K."/>
        </authorList>
    </citation>
    <scope>NUCLEOTIDE SEQUENCE [LARGE SCALE GENOMIC DNA]</scope>
    <source>
        <strain evidence="1 2">K1</strain>
    </source>
</reference>